<sequence length="707" mass="77825">MIIRATTLNYPNHFDLPLVSMRGIIFTILTTLLHVFGAENYSPGMGVVIGIDLGTTYSCVGVFRGGRVEIIPNNQGSRVTPSWVAFGGEERLIGETAKQVFHKIPAQTIFDVKRLMGRSVDDKDLNDDMKTWPFKVVEYEGRLTIQVEFQGELRHFTPQQISAMVLRSLKEMAELYLGTAVNHAVITVPAYFNDVQRHATKEAGTIAGLNVLRIINEPTAAAIAYGMDKIKTQESILIVYDLGGGTFDVSLLKINGGVFEVLATAGDPRLGGQDFDNRVIEYIVAKYERETTTTVRNNKRAMAKLRREVEKAKKTLSSVARTQIEVESFEGGNDLTQVLTRAKFEELNMDLFERTMVPVKRVLTDAQVDLASVEDIILVGGSTRIPMVQQTLKRFFGKSPRMGINPDEAVAYGAAIQAGVISGEAGLDNMVFIDICPITLGIETIGGKFSPVILANTPLPARKSEMYSTSTDNQRTVTLKVFQGEDALTMNNVLLGTFELSGIPLAARGVPQIEVVFEVDNNGIMIVSADSKESGNSASIILRARGDRLSEPDISRMSEEIDQMAAHDESARKRHMKLNELQSLIAQERSTLTKKDHVYAELETHAKWVESVGQTADLAQIQERFNNIKAAVEATGSFASSVMTTVKGLISSTDDQTYSKAVVPRALGQDEIEGILSTDVPKNVQDQTSYVDDHRWPFAPPVLRCEL</sequence>
<keyword evidence="6" id="KW-1185">Reference proteome</keyword>
<evidence type="ECO:0000256" key="3">
    <source>
        <dbReference type="RuleBase" id="RU003322"/>
    </source>
</evidence>
<dbReference type="InterPro" id="IPR029047">
    <property type="entry name" value="HSP70_peptide-bd_sf"/>
</dbReference>
<feature type="coiled-coil region" evidence="4">
    <location>
        <begin position="295"/>
        <end position="322"/>
    </location>
</feature>
<dbReference type="Proteomes" id="UP000027456">
    <property type="component" value="Unassembled WGS sequence"/>
</dbReference>
<dbReference type="Gene3D" id="3.90.640.10">
    <property type="entry name" value="Actin, Chain A, domain 4"/>
    <property type="match status" value="1"/>
</dbReference>
<dbReference type="InterPro" id="IPR013126">
    <property type="entry name" value="Hsp_70_fam"/>
</dbReference>
<dbReference type="OrthoDB" id="3167512at2759"/>
<dbReference type="AlphaFoldDB" id="A0A074SG20"/>
<dbReference type="PROSITE" id="PS00329">
    <property type="entry name" value="HSP70_2"/>
    <property type="match status" value="1"/>
</dbReference>
<evidence type="ECO:0000313" key="6">
    <source>
        <dbReference type="Proteomes" id="UP000027456"/>
    </source>
</evidence>
<reference evidence="5 6" key="1">
    <citation type="submission" date="2013-12" db="EMBL/GenBank/DDBJ databases">
        <authorList>
            <person name="Cubeta M."/>
            <person name="Pakala S."/>
            <person name="Fedorova N."/>
            <person name="Thomas E."/>
            <person name="Dean R."/>
            <person name="Jabaji S."/>
            <person name="Neate S."/>
            <person name="Toda T."/>
            <person name="Tavantzis S."/>
            <person name="Vilgalys R."/>
            <person name="Bharathan N."/>
            <person name="Pakala S."/>
            <person name="Losada L.S."/>
            <person name="Zafar N."/>
            <person name="Nierman W."/>
        </authorList>
    </citation>
    <scope>NUCLEOTIDE SEQUENCE [LARGE SCALE GENOMIC DNA]</scope>
    <source>
        <strain evidence="5 6">123E</strain>
    </source>
</reference>
<dbReference type="PROSITE" id="PS01036">
    <property type="entry name" value="HSP70_3"/>
    <property type="match status" value="1"/>
</dbReference>
<comment type="caution">
    <text evidence="5">The sequence shown here is derived from an EMBL/GenBank/DDBJ whole genome shotgun (WGS) entry which is preliminary data.</text>
</comment>
<dbReference type="InterPro" id="IPR043129">
    <property type="entry name" value="ATPase_NBD"/>
</dbReference>
<gene>
    <name evidence="5" type="ORF">V565_110510</name>
</gene>
<keyword evidence="2 3" id="KW-0067">ATP-binding</keyword>
<dbReference type="PANTHER" id="PTHR19375">
    <property type="entry name" value="HEAT SHOCK PROTEIN 70KDA"/>
    <property type="match status" value="1"/>
</dbReference>
<dbReference type="EMBL" id="AZST01000423">
    <property type="protein sequence ID" value="KEP49002.1"/>
    <property type="molecule type" value="Genomic_DNA"/>
</dbReference>
<dbReference type="FunFam" id="3.30.420.40:FF:000026">
    <property type="entry name" value="Heat shock protein 70"/>
    <property type="match status" value="1"/>
</dbReference>
<comment type="similarity">
    <text evidence="3">Belongs to the heat shock protein 70 family.</text>
</comment>
<dbReference type="SUPFAM" id="SSF100920">
    <property type="entry name" value="Heat shock protein 70kD (HSP70), peptide-binding domain"/>
    <property type="match status" value="1"/>
</dbReference>
<dbReference type="InterPro" id="IPR018181">
    <property type="entry name" value="Heat_shock_70_CS"/>
</dbReference>
<dbReference type="GO" id="GO:0005524">
    <property type="term" value="F:ATP binding"/>
    <property type="evidence" value="ECO:0007669"/>
    <property type="project" value="UniProtKB-KW"/>
</dbReference>
<evidence type="ECO:0000256" key="4">
    <source>
        <dbReference type="SAM" id="Coils"/>
    </source>
</evidence>
<evidence type="ECO:0000256" key="1">
    <source>
        <dbReference type="ARBA" id="ARBA00022741"/>
    </source>
</evidence>
<dbReference type="FunFam" id="3.90.640.10:FF:000002">
    <property type="entry name" value="Heat shock 70 kDa"/>
    <property type="match status" value="1"/>
</dbReference>
<keyword evidence="1 3" id="KW-0547">Nucleotide-binding</keyword>
<keyword evidence="5" id="KW-0346">Stress response</keyword>
<dbReference type="SUPFAM" id="SSF53067">
    <property type="entry name" value="Actin-like ATPase domain"/>
    <property type="match status" value="2"/>
</dbReference>
<name>A0A074SG20_9AGAM</name>
<proteinExistence type="inferred from homology"/>
<dbReference type="GO" id="GO:0140662">
    <property type="term" value="F:ATP-dependent protein folding chaperone"/>
    <property type="evidence" value="ECO:0007669"/>
    <property type="project" value="InterPro"/>
</dbReference>
<dbReference type="PROSITE" id="PS00297">
    <property type="entry name" value="HSP70_1"/>
    <property type="match status" value="1"/>
</dbReference>
<evidence type="ECO:0000313" key="5">
    <source>
        <dbReference type="EMBL" id="KEP49002.1"/>
    </source>
</evidence>
<evidence type="ECO:0000256" key="2">
    <source>
        <dbReference type="ARBA" id="ARBA00022840"/>
    </source>
</evidence>
<dbReference type="Gene3D" id="3.30.420.40">
    <property type="match status" value="2"/>
</dbReference>
<dbReference type="PRINTS" id="PR00301">
    <property type="entry name" value="HEATSHOCK70"/>
</dbReference>
<accession>A0A074SG20</accession>
<dbReference type="HOGENOM" id="CLU_005965_2_4_1"/>
<dbReference type="Gene3D" id="2.60.34.10">
    <property type="entry name" value="Substrate Binding Domain Of DNAk, Chain A, domain 1"/>
    <property type="match status" value="1"/>
</dbReference>
<protein>
    <submittedName>
        <fullName evidence="5">Heat shock protein</fullName>
    </submittedName>
</protein>
<dbReference type="Pfam" id="PF00012">
    <property type="entry name" value="HSP70"/>
    <property type="match status" value="1"/>
</dbReference>
<organism evidence="5 6">
    <name type="scientific">Rhizoctonia solani 123E</name>
    <dbReference type="NCBI Taxonomy" id="1423351"/>
    <lineage>
        <taxon>Eukaryota</taxon>
        <taxon>Fungi</taxon>
        <taxon>Dikarya</taxon>
        <taxon>Basidiomycota</taxon>
        <taxon>Agaricomycotina</taxon>
        <taxon>Agaricomycetes</taxon>
        <taxon>Cantharellales</taxon>
        <taxon>Ceratobasidiaceae</taxon>
        <taxon>Rhizoctonia</taxon>
    </lineage>
</organism>
<keyword evidence="4" id="KW-0175">Coiled coil</keyword>
<dbReference type="NCBIfam" id="NF001413">
    <property type="entry name" value="PRK00290.1"/>
    <property type="match status" value="1"/>
</dbReference>
<dbReference type="STRING" id="1423351.A0A074SG20"/>